<gene>
    <name evidence="4" type="primary">hupA</name>
</gene>
<reference evidence="4" key="1">
    <citation type="submission" date="2018-11" db="EMBL/GenBank/DDBJ databases">
        <title>Complete Plastid Genome of Cyanidioschyzon merolae Isolate 5578.</title>
        <authorList>
            <person name="Bi G."/>
        </authorList>
    </citation>
    <scope>NUCLEOTIDE SEQUENCE</scope>
</reference>
<evidence type="ECO:0000256" key="1">
    <source>
        <dbReference type="ARBA" id="ARBA00023125"/>
    </source>
</evidence>
<dbReference type="InterPro" id="IPR020816">
    <property type="entry name" value="Histone-like_DNA-bd_CS"/>
</dbReference>
<dbReference type="InterPro" id="IPR010992">
    <property type="entry name" value="IHF-like_DNA-bd_dom_sf"/>
</dbReference>
<keyword evidence="4" id="KW-0934">Plastid</keyword>
<keyword evidence="1 4" id="KW-0238">DNA-binding</keyword>
<dbReference type="SMART" id="SM00411">
    <property type="entry name" value="BHL"/>
    <property type="match status" value="1"/>
</dbReference>
<dbReference type="InterPro" id="IPR000119">
    <property type="entry name" value="Hist_DNA-bd"/>
</dbReference>
<dbReference type="EMBL" id="MK231135">
    <property type="protein sequence ID" value="QFV17194.1"/>
    <property type="molecule type" value="Genomic_DNA"/>
</dbReference>
<dbReference type="CDD" id="cd13831">
    <property type="entry name" value="HU"/>
    <property type="match status" value="1"/>
</dbReference>
<sequence>MDKTELISAVADKVGLSKKQVREVINEILSQIAKQLVLGQKVKLVGFGTFSKQYRAARDGRNPRTGERLIIPERHVVVFSPGSDLKQQVQEPMQQASQSQEDADNKQDDKKE</sequence>
<dbReference type="GO" id="GO:0003677">
    <property type="term" value="F:DNA binding"/>
    <property type="evidence" value="ECO:0007669"/>
    <property type="project" value="UniProtKB-KW"/>
</dbReference>
<dbReference type="SUPFAM" id="SSF47729">
    <property type="entry name" value="IHF-like DNA-binding proteins"/>
    <property type="match status" value="1"/>
</dbReference>
<proteinExistence type="inferred from homology"/>
<feature type="region of interest" description="Disordered" evidence="3">
    <location>
        <begin position="81"/>
        <end position="112"/>
    </location>
</feature>
<dbReference type="PRINTS" id="PR01727">
    <property type="entry name" value="DNABINDINGHU"/>
</dbReference>
<dbReference type="PANTHER" id="PTHR33175">
    <property type="entry name" value="DNA-BINDING PROTEIN HU"/>
    <property type="match status" value="1"/>
</dbReference>
<dbReference type="Gene3D" id="4.10.520.10">
    <property type="entry name" value="IHF-like DNA-binding proteins"/>
    <property type="match status" value="1"/>
</dbReference>
<dbReference type="PROSITE" id="PS00045">
    <property type="entry name" value="HISTONE_LIKE"/>
    <property type="match status" value="1"/>
</dbReference>
<dbReference type="PANTHER" id="PTHR33175:SF3">
    <property type="entry name" value="DNA-BINDING PROTEIN HU-BETA"/>
    <property type="match status" value="1"/>
</dbReference>
<feature type="compositionally biased region" description="Basic and acidic residues" evidence="3">
    <location>
        <begin position="103"/>
        <end position="112"/>
    </location>
</feature>
<evidence type="ECO:0000313" key="4">
    <source>
        <dbReference type="EMBL" id="QFV17194.1"/>
    </source>
</evidence>
<dbReference type="GO" id="GO:0005829">
    <property type="term" value="C:cytosol"/>
    <property type="evidence" value="ECO:0007669"/>
    <property type="project" value="TreeGrafter"/>
</dbReference>
<dbReference type="AlphaFoldDB" id="A0A5P9RTS0"/>
<dbReference type="GO" id="GO:0030527">
    <property type="term" value="F:structural constituent of chromatin"/>
    <property type="evidence" value="ECO:0007669"/>
    <property type="project" value="InterPro"/>
</dbReference>
<evidence type="ECO:0000256" key="2">
    <source>
        <dbReference type="RuleBase" id="RU003939"/>
    </source>
</evidence>
<organism evidence="4">
    <name type="scientific">Cyanidioschyzon merolae</name>
    <name type="common">Red alga</name>
    <dbReference type="NCBI Taxonomy" id="45157"/>
    <lineage>
        <taxon>Eukaryota</taxon>
        <taxon>Rhodophyta</taxon>
        <taxon>Bangiophyceae</taxon>
        <taxon>Cyanidiales</taxon>
        <taxon>Cyanidiaceae</taxon>
        <taxon>Cyanidioschyzon</taxon>
    </lineage>
</organism>
<comment type="similarity">
    <text evidence="2">Belongs to the bacterial histone-like protein family.</text>
</comment>
<keyword evidence="4" id="KW-0150">Chloroplast</keyword>
<evidence type="ECO:0000256" key="3">
    <source>
        <dbReference type="SAM" id="MobiDB-lite"/>
    </source>
</evidence>
<accession>A0A5P9RTS0</accession>
<protein>
    <submittedName>
        <fullName evidence="4">DNA-binding protein Hu-like protein</fullName>
    </submittedName>
</protein>
<geneLocation type="chloroplast" evidence="4"/>
<feature type="compositionally biased region" description="Polar residues" evidence="3">
    <location>
        <begin position="85"/>
        <end position="100"/>
    </location>
</feature>
<dbReference type="Pfam" id="PF00216">
    <property type="entry name" value="Bac_DNA_binding"/>
    <property type="match status" value="1"/>
</dbReference>
<name>A0A5P9RTS0_CYAME</name>